<comment type="caution">
    <text evidence="3">The sequence shown here is derived from an EMBL/GenBank/DDBJ whole genome shotgun (WGS) entry which is preliminary data.</text>
</comment>
<evidence type="ECO:0000313" key="3">
    <source>
        <dbReference type="EMBL" id="KAJ8366741.1"/>
    </source>
</evidence>
<dbReference type="PANTHER" id="PTHR10697:SF5">
    <property type="entry name" value="EPENDYMIN-RELATED"/>
    <property type="match status" value="1"/>
</dbReference>
<dbReference type="InterPro" id="IPR001299">
    <property type="entry name" value="Ependymin"/>
</dbReference>
<organism evidence="3 4">
    <name type="scientific">Aldrovandia affinis</name>
    <dbReference type="NCBI Taxonomy" id="143900"/>
    <lineage>
        <taxon>Eukaryota</taxon>
        <taxon>Metazoa</taxon>
        <taxon>Chordata</taxon>
        <taxon>Craniata</taxon>
        <taxon>Vertebrata</taxon>
        <taxon>Euteleostomi</taxon>
        <taxon>Actinopterygii</taxon>
        <taxon>Neopterygii</taxon>
        <taxon>Teleostei</taxon>
        <taxon>Notacanthiformes</taxon>
        <taxon>Halosauridae</taxon>
        <taxon>Aldrovandia</taxon>
    </lineage>
</organism>
<reference evidence="3" key="1">
    <citation type="journal article" date="2023" name="Science">
        <title>Genome structures resolve the early diversification of teleost fishes.</title>
        <authorList>
            <person name="Parey E."/>
            <person name="Louis A."/>
            <person name="Montfort J."/>
            <person name="Bouchez O."/>
            <person name="Roques C."/>
            <person name="Iampietro C."/>
            <person name="Lluch J."/>
            <person name="Castinel A."/>
            <person name="Donnadieu C."/>
            <person name="Desvignes T."/>
            <person name="Floi Bucao C."/>
            <person name="Jouanno E."/>
            <person name="Wen M."/>
            <person name="Mejri S."/>
            <person name="Dirks R."/>
            <person name="Jansen H."/>
            <person name="Henkel C."/>
            <person name="Chen W.J."/>
            <person name="Zahm M."/>
            <person name="Cabau C."/>
            <person name="Klopp C."/>
            <person name="Thompson A.W."/>
            <person name="Robinson-Rechavi M."/>
            <person name="Braasch I."/>
            <person name="Lecointre G."/>
            <person name="Bobe J."/>
            <person name="Postlethwait J.H."/>
            <person name="Berthelot C."/>
            <person name="Roest Crollius H."/>
            <person name="Guiguen Y."/>
        </authorList>
    </citation>
    <scope>NUCLEOTIDE SEQUENCE</scope>
    <source>
        <strain evidence="3">NC1722</strain>
    </source>
</reference>
<dbReference type="EMBL" id="JAINUG010000549">
    <property type="protein sequence ID" value="KAJ8366741.1"/>
    <property type="molecule type" value="Genomic_DNA"/>
</dbReference>
<feature type="signal peptide" evidence="2">
    <location>
        <begin position="1"/>
        <end position="19"/>
    </location>
</feature>
<sequence>MQSLIPASVCLLLAATVLAQKPHPCKSPPLLVGRVSLVYPKGQLFVFERFSYDAFGQRVRVRLGGVDHNQTFHKDYLLLYREGLVYEISYRNHTCSKMALEIPFQPMEIPHDATFQAQVIIGSSSAPGEGLLVNNFIGDFPHSEGKYFLTFTEFGCIPITSLTYSATAGYFLASYFDIVIGIEDPEEFIPPDFCDTSKPVEDGEPVTDLFEALLQKNNQ</sequence>
<gene>
    <name evidence="3" type="ORF">AAFF_G00342730</name>
</gene>
<dbReference type="GO" id="GO:0007160">
    <property type="term" value="P:cell-matrix adhesion"/>
    <property type="evidence" value="ECO:0007669"/>
    <property type="project" value="InterPro"/>
</dbReference>
<keyword evidence="4" id="KW-1185">Reference proteome</keyword>
<comment type="similarity">
    <text evidence="1">Belongs to the ependymin family.</text>
</comment>
<feature type="chain" id="PRO_5042270102" description="Ependymin-like protein" evidence="2">
    <location>
        <begin position="20"/>
        <end position="219"/>
    </location>
</feature>
<dbReference type="SMART" id="SM00026">
    <property type="entry name" value="EPEND"/>
    <property type="match status" value="1"/>
</dbReference>
<dbReference type="Proteomes" id="UP001221898">
    <property type="component" value="Unassembled WGS sequence"/>
</dbReference>
<evidence type="ECO:0000313" key="4">
    <source>
        <dbReference type="Proteomes" id="UP001221898"/>
    </source>
</evidence>
<accession>A0AAD7VZK3</accession>
<protein>
    <recommendedName>
        <fullName evidence="5">Ependymin-like protein</fullName>
    </recommendedName>
</protein>
<dbReference type="GO" id="GO:0005576">
    <property type="term" value="C:extracellular region"/>
    <property type="evidence" value="ECO:0007669"/>
    <property type="project" value="InterPro"/>
</dbReference>
<dbReference type="GO" id="GO:0005509">
    <property type="term" value="F:calcium ion binding"/>
    <property type="evidence" value="ECO:0007669"/>
    <property type="project" value="InterPro"/>
</dbReference>
<proteinExistence type="inferred from homology"/>
<dbReference type="Pfam" id="PF00811">
    <property type="entry name" value="Ependymin"/>
    <property type="match status" value="1"/>
</dbReference>
<dbReference type="PANTHER" id="PTHR10697">
    <property type="entry name" value="MAMMALIAN EPENDYMIN-RELATED PROTEIN 1"/>
    <property type="match status" value="1"/>
</dbReference>
<name>A0AAD7VZK3_9TELE</name>
<evidence type="ECO:0000256" key="2">
    <source>
        <dbReference type="SAM" id="SignalP"/>
    </source>
</evidence>
<keyword evidence="2" id="KW-0732">Signal</keyword>
<evidence type="ECO:0008006" key="5">
    <source>
        <dbReference type="Google" id="ProtNLM"/>
    </source>
</evidence>
<dbReference type="GO" id="GO:0005764">
    <property type="term" value="C:lysosome"/>
    <property type="evidence" value="ECO:0007669"/>
    <property type="project" value="TreeGrafter"/>
</dbReference>
<dbReference type="AlphaFoldDB" id="A0AAD7VZK3"/>
<dbReference type="PRINTS" id="PR00317">
    <property type="entry name" value="EPENDYMIN"/>
</dbReference>
<evidence type="ECO:0000256" key="1">
    <source>
        <dbReference type="ARBA" id="ARBA00010771"/>
    </source>
</evidence>